<protein>
    <submittedName>
        <fullName evidence="2">Uncharacterized protein</fullName>
    </submittedName>
</protein>
<evidence type="ECO:0000313" key="3">
    <source>
        <dbReference type="Proteomes" id="UP001201273"/>
    </source>
</evidence>
<sequence length="94" mass="10465">MYLGKNKTGKALFIERTEGEARQLKGEGAEDAYNGLDGKQLYDKGERKAKQLPDGTKVELHPSAGEIGNYLPGTPRLGFQRPKFSKDIKVRFPL</sequence>
<gene>
    <name evidence="2" type="ORF">K6Y31_18250</name>
</gene>
<proteinExistence type="predicted"/>
<feature type="region of interest" description="Disordered" evidence="1">
    <location>
        <begin position="51"/>
        <end position="72"/>
    </location>
</feature>
<feature type="compositionally biased region" description="Basic and acidic residues" evidence="1">
    <location>
        <begin position="51"/>
        <end position="60"/>
    </location>
</feature>
<dbReference type="Proteomes" id="UP001201273">
    <property type="component" value="Unassembled WGS sequence"/>
</dbReference>
<comment type="caution">
    <text evidence="2">The sequence shown here is derived from an EMBL/GenBank/DDBJ whole genome shotgun (WGS) entry which is preliminary data.</text>
</comment>
<name>A0ABS8WDT2_9GAMM</name>
<evidence type="ECO:0000256" key="1">
    <source>
        <dbReference type="SAM" id="MobiDB-lite"/>
    </source>
</evidence>
<reference evidence="2 3" key="1">
    <citation type="journal article" date="2022" name="Environ. Microbiol. Rep.">
        <title>Eco-phylogenetic analyses reveal divergent evolution of vitamin B12 metabolism in the marine bacterial family 'Psychromonadaceae'.</title>
        <authorList>
            <person name="Jin X."/>
            <person name="Yang Y."/>
            <person name="Cao H."/>
            <person name="Gao B."/>
            <person name="Zhao Z."/>
        </authorList>
    </citation>
    <scope>NUCLEOTIDE SEQUENCE [LARGE SCALE GENOMIC DNA]</scope>
    <source>
        <strain evidence="2 3">MKS20</strain>
    </source>
</reference>
<accession>A0ABS8WDT2</accession>
<evidence type="ECO:0000313" key="2">
    <source>
        <dbReference type="EMBL" id="MCE2596728.1"/>
    </source>
</evidence>
<organism evidence="2 3">
    <name type="scientific">Motilimonas cestriensis</name>
    <dbReference type="NCBI Taxonomy" id="2742685"/>
    <lineage>
        <taxon>Bacteria</taxon>
        <taxon>Pseudomonadati</taxon>
        <taxon>Pseudomonadota</taxon>
        <taxon>Gammaproteobacteria</taxon>
        <taxon>Alteromonadales</taxon>
        <taxon>Alteromonadales genera incertae sedis</taxon>
        <taxon>Motilimonas</taxon>
    </lineage>
</organism>
<dbReference type="EMBL" id="JAIMJA010000023">
    <property type="protein sequence ID" value="MCE2596728.1"/>
    <property type="molecule type" value="Genomic_DNA"/>
</dbReference>
<keyword evidence="3" id="KW-1185">Reference proteome</keyword>
<dbReference type="RefSeq" id="WP_233054384.1">
    <property type="nucleotide sequence ID" value="NZ_JAIMJA010000023.1"/>
</dbReference>